<reference evidence="2 3" key="1">
    <citation type="journal article" date="2023" name="Life. Sci Alliance">
        <title>Evolutionary insights into 3D genome organization and epigenetic landscape of Vigna mungo.</title>
        <authorList>
            <person name="Junaid A."/>
            <person name="Singh B."/>
            <person name="Bhatia S."/>
        </authorList>
    </citation>
    <scope>NUCLEOTIDE SEQUENCE [LARGE SCALE GENOMIC DNA]</scope>
    <source>
        <strain evidence="2">Urdbean</strain>
    </source>
</reference>
<protein>
    <submittedName>
        <fullName evidence="2">Uncharacterized protein</fullName>
    </submittedName>
</protein>
<organism evidence="2 3">
    <name type="scientific">Vigna mungo</name>
    <name type="common">Black gram</name>
    <name type="synonym">Phaseolus mungo</name>
    <dbReference type="NCBI Taxonomy" id="3915"/>
    <lineage>
        <taxon>Eukaryota</taxon>
        <taxon>Viridiplantae</taxon>
        <taxon>Streptophyta</taxon>
        <taxon>Embryophyta</taxon>
        <taxon>Tracheophyta</taxon>
        <taxon>Spermatophyta</taxon>
        <taxon>Magnoliopsida</taxon>
        <taxon>eudicotyledons</taxon>
        <taxon>Gunneridae</taxon>
        <taxon>Pentapetalae</taxon>
        <taxon>rosids</taxon>
        <taxon>fabids</taxon>
        <taxon>Fabales</taxon>
        <taxon>Fabaceae</taxon>
        <taxon>Papilionoideae</taxon>
        <taxon>50 kb inversion clade</taxon>
        <taxon>NPAAA clade</taxon>
        <taxon>indigoferoid/millettioid clade</taxon>
        <taxon>Phaseoleae</taxon>
        <taxon>Vigna</taxon>
    </lineage>
</organism>
<dbReference type="Proteomes" id="UP001374535">
    <property type="component" value="Chromosome 10"/>
</dbReference>
<sequence length="105" mass="11982">MDLNPKRWGLRMEEKGVRKGLSRPKLRPKALFQAQEPLGSPNFQIISTFTSLETNRDPRSLSPQIILRFGIASLERHTLPLPSDSHRAIRPTTTSASLLEPLRRR</sequence>
<proteinExistence type="predicted"/>
<evidence type="ECO:0000256" key="1">
    <source>
        <dbReference type="SAM" id="MobiDB-lite"/>
    </source>
</evidence>
<feature type="region of interest" description="Disordered" evidence="1">
    <location>
        <begin position="80"/>
        <end position="105"/>
    </location>
</feature>
<evidence type="ECO:0000313" key="2">
    <source>
        <dbReference type="EMBL" id="WVY93124.1"/>
    </source>
</evidence>
<dbReference type="EMBL" id="CP144691">
    <property type="protein sequence ID" value="WVY93124.1"/>
    <property type="molecule type" value="Genomic_DNA"/>
</dbReference>
<gene>
    <name evidence="2" type="ORF">V8G54_032212</name>
</gene>
<keyword evidence="3" id="KW-1185">Reference proteome</keyword>
<dbReference type="AlphaFoldDB" id="A0AAQ3MM01"/>
<name>A0AAQ3MM01_VIGMU</name>
<evidence type="ECO:0000313" key="3">
    <source>
        <dbReference type="Proteomes" id="UP001374535"/>
    </source>
</evidence>
<accession>A0AAQ3MM01</accession>